<dbReference type="EMBL" id="JABSTV010001251">
    <property type="protein sequence ID" value="KAH7952414.1"/>
    <property type="molecule type" value="Genomic_DNA"/>
</dbReference>
<evidence type="ECO:0000313" key="3">
    <source>
        <dbReference type="EMBL" id="KAH7952414.1"/>
    </source>
</evidence>
<reference evidence="3" key="1">
    <citation type="journal article" date="2020" name="Cell">
        <title>Large-Scale Comparative Analyses of Tick Genomes Elucidate Their Genetic Diversity and Vector Capacities.</title>
        <authorList>
            <consortium name="Tick Genome and Microbiome Consortium (TIGMIC)"/>
            <person name="Jia N."/>
            <person name="Wang J."/>
            <person name="Shi W."/>
            <person name="Du L."/>
            <person name="Sun Y."/>
            <person name="Zhan W."/>
            <person name="Jiang J.F."/>
            <person name="Wang Q."/>
            <person name="Zhang B."/>
            <person name="Ji P."/>
            <person name="Bell-Sakyi L."/>
            <person name="Cui X.M."/>
            <person name="Yuan T.T."/>
            <person name="Jiang B.G."/>
            <person name="Yang W.F."/>
            <person name="Lam T.T."/>
            <person name="Chang Q.C."/>
            <person name="Ding S.J."/>
            <person name="Wang X.J."/>
            <person name="Zhu J.G."/>
            <person name="Ruan X.D."/>
            <person name="Zhao L."/>
            <person name="Wei J.T."/>
            <person name="Ye R.Z."/>
            <person name="Que T.C."/>
            <person name="Du C.H."/>
            <person name="Zhou Y.H."/>
            <person name="Cheng J.X."/>
            <person name="Dai P.F."/>
            <person name="Guo W.B."/>
            <person name="Han X.H."/>
            <person name="Huang E.J."/>
            <person name="Li L.F."/>
            <person name="Wei W."/>
            <person name="Gao Y.C."/>
            <person name="Liu J.Z."/>
            <person name="Shao H.Z."/>
            <person name="Wang X."/>
            <person name="Wang C.C."/>
            <person name="Yang T.C."/>
            <person name="Huo Q.B."/>
            <person name="Li W."/>
            <person name="Chen H.Y."/>
            <person name="Chen S.E."/>
            <person name="Zhou L.G."/>
            <person name="Ni X.B."/>
            <person name="Tian J.H."/>
            <person name="Sheng Y."/>
            <person name="Liu T."/>
            <person name="Pan Y.S."/>
            <person name="Xia L.Y."/>
            <person name="Li J."/>
            <person name="Zhao F."/>
            <person name="Cao W.C."/>
        </authorList>
    </citation>
    <scope>NUCLEOTIDE SEQUENCE</scope>
    <source>
        <strain evidence="3">Rsan-2018</strain>
    </source>
</reference>
<dbReference type="Proteomes" id="UP000821837">
    <property type="component" value="Chromosome 5"/>
</dbReference>
<dbReference type="PANTHER" id="PTHR33223">
    <property type="entry name" value="CCHC-TYPE DOMAIN-CONTAINING PROTEIN"/>
    <property type="match status" value="1"/>
</dbReference>
<dbReference type="VEuPathDB" id="VectorBase:RSAN_042425"/>
<dbReference type="InterPro" id="IPR005162">
    <property type="entry name" value="Retrotrans_gag_dom"/>
</dbReference>
<feature type="compositionally biased region" description="Basic and acidic residues" evidence="1">
    <location>
        <begin position="423"/>
        <end position="435"/>
    </location>
</feature>
<keyword evidence="4" id="KW-1185">Reference proteome</keyword>
<feature type="compositionally biased region" description="Polar residues" evidence="1">
    <location>
        <begin position="295"/>
        <end position="314"/>
    </location>
</feature>
<evidence type="ECO:0000256" key="1">
    <source>
        <dbReference type="SAM" id="MobiDB-lite"/>
    </source>
</evidence>
<evidence type="ECO:0000259" key="2">
    <source>
        <dbReference type="Pfam" id="PF03732"/>
    </source>
</evidence>
<feature type="domain" description="Retrotransposon gag" evidence="2">
    <location>
        <begin position="128"/>
        <end position="207"/>
    </location>
</feature>
<name>A0A9D4PU38_RHISA</name>
<dbReference type="AlphaFoldDB" id="A0A9D4PU38"/>
<dbReference type="Pfam" id="PF03732">
    <property type="entry name" value="Retrotrans_gag"/>
    <property type="match status" value="1"/>
</dbReference>
<organism evidence="3 4">
    <name type="scientific">Rhipicephalus sanguineus</name>
    <name type="common">Brown dog tick</name>
    <name type="synonym">Ixodes sanguineus</name>
    <dbReference type="NCBI Taxonomy" id="34632"/>
    <lineage>
        <taxon>Eukaryota</taxon>
        <taxon>Metazoa</taxon>
        <taxon>Ecdysozoa</taxon>
        <taxon>Arthropoda</taxon>
        <taxon>Chelicerata</taxon>
        <taxon>Arachnida</taxon>
        <taxon>Acari</taxon>
        <taxon>Parasitiformes</taxon>
        <taxon>Ixodida</taxon>
        <taxon>Ixodoidea</taxon>
        <taxon>Ixodidae</taxon>
        <taxon>Rhipicephalinae</taxon>
        <taxon>Rhipicephalus</taxon>
        <taxon>Rhipicephalus</taxon>
    </lineage>
</organism>
<reference evidence="3" key="2">
    <citation type="submission" date="2021-09" db="EMBL/GenBank/DDBJ databases">
        <authorList>
            <person name="Jia N."/>
            <person name="Wang J."/>
            <person name="Shi W."/>
            <person name="Du L."/>
            <person name="Sun Y."/>
            <person name="Zhan W."/>
            <person name="Jiang J."/>
            <person name="Wang Q."/>
            <person name="Zhang B."/>
            <person name="Ji P."/>
            <person name="Sakyi L.B."/>
            <person name="Cui X."/>
            <person name="Yuan T."/>
            <person name="Jiang B."/>
            <person name="Yang W."/>
            <person name="Lam T.T.-Y."/>
            <person name="Chang Q."/>
            <person name="Ding S."/>
            <person name="Wang X."/>
            <person name="Zhu J."/>
            <person name="Ruan X."/>
            <person name="Zhao L."/>
            <person name="Wei J."/>
            <person name="Que T."/>
            <person name="Du C."/>
            <person name="Cheng J."/>
            <person name="Dai P."/>
            <person name="Han X."/>
            <person name="Huang E."/>
            <person name="Gao Y."/>
            <person name="Liu J."/>
            <person name="Shao H."/>
            <person name="Ye R."/>
            <person name="Li L."/>
            <person name="Wei W."/>
            <person name="Wang X."/>
            <person name="Wang C."/>
            <person name="Huo Q."/>
            <person name="Li W."/>
            <person name="Guo W."/>
            <person name="Chen H."/>
            <person name="Chen S."/>
            <person name="Zhou L."/>
            <person name="Zhou L."/>
            <person name="Ni X."/>
            <person name="Tian J."/>
            <person name="Zhou Y."/>
            <person name="Sheng Y."/>
            <person name="Liu T."/>
            <person name="Pan Y."/>
            <person name="Xia L."/>
            <person name="Li J."/>
            <person name="Zhao F."/>
            <person name="Cao W."/>
        </authorList>
    </citation>
    <scope>NUCLEOTIDE SEQUENCE</scope>
    <source>
        <strain evidence="3">Rsan-2018</strain>
        <tissue evidence="3">Larvae</tissue>
    </source>
</reference>
<protein>
    <recommendedName>
        <fullName evidence="2">Retrotransposon gag domain-containing protein</fullName>
    </recommendedName>
</protein>
<feature type="region of interest" description="Disordered" evidence="1">
    <location>
        <begin position="410"/>
        <end position="459"/>
    </location>
</feature>
<gene>
    <name evidence="3" type="ORF">HPB52_022844</name>
</gene>
<evidence type="ECO:0000313" key="4">
    <source>
        <dbReference type="Proteomes" id="UP000821837"/>
    </source>
</evidence>
<accession>A0A9D4PU38</accession>
<sequence length="459" mass="50212">MAVFELDACGLLRGDRKPPQAKRKRSYPGETRDPDRLWLADKKGGETRPRAFWWAAGRWDAATVALGATVSSVIAAEQRPRRFGTSANRSRWLVFYCELRVPFDRQYAGTVRSGLLALLYTLVPCCTVALSGSAARWRRRQSFESWSHFEQLFRAEFLPPNYAVRMKDELRSRTQAEEESLQEYIRSLQELYDRADPSAPEAERVARAVKQSHPRFQAYLRGRSFSSLDVLATAAGDIQAAMLAELTYQPPPPPESTLEPSCAWHGRSNPMASPMTPPRALDPLSHHNLPAPSAFPSTTQERGTPTPGASTQGQPVAAQVGTLRYASSVEVGATIGASAQADHVLAAGETIGAGDGERMPIAGQHSTAPRGPLTLRRSWKNYGGSSVGYDSSSRAASHAAEARPPGVLVFTSSSRQESQTRQTFDKATHAQRDKAASLPARTTAREPSNQRSCEVLPAR</sequence>
<feature type="region of interest" description="Disordered" evidence="1">
    <location>
        <begin position="15"/>
        <end position="34"/>
    </location>
</feature>
<comment type="caution">
    <text evidence="3">The sequence shown here is derived from an EMBL/GenBank/DDBJ whole genome shotgun (WGS) entry which is preliminary data.</text>
</comment>
<proteinExistence type="predicted"/>
<feature type="compositionally biased region" description="Low complexity" evidence="1">
    <location>
        <begin position="411"/>
        <end position="422"/>
    </location>
</feature>
<feature type="region of interest" description="Disordered" evidence="1">
    <location>
        <begin position="355"/>
        <end position="375"/>
    </location>
</feature>
<feature type="region of interest" description="Disordered" evidence="1">
    <location>
        <begin position="247"/>
        <end position="315"/>
    </location>
</feature>
<dbReference type="PANTHER" id="PTHR33223:SF11">
    <property type="entry name" value="ELEMENT PROTEIN, PUTATIVE-RELATED"/>
    <property type="match status" value="1"/>
</dbReference>